<keyword evidence="1" id="KW-0812">Transmembrane</keyword>
<dbReference type="RefSeq" id="WP_066617142.1">
    <property type="nucleotide sequence ID" value="NZ_JBHSYQ010000006.1"/>
</dbReference>
<feature type="domain" description="Acyltransferase 3" evidence="2">
    <location>
        <begin position="13"/>
        <end position="357"/>
    </location>
</feature>
<feature type="transmembrane region" description="Helical" evidence="1">
    <location>
        <begin position="274"/>
        <end position="294"/>
    </location>
</feature>
<reference evidence="4" key="1">
    <citation type="journal article" date="2019" name="Int. J. Syst. Evol. Microbiol.">
        <title>The Global Catalogue of Microorganisms (GCM) 10K type strain sequencing project: providing services to taxonomists for standard genome sequencing and annotation.</title>
        <authorList>
            <consortium name="The Broad Institute Genomics Platform"/>
            <consortium name="The Broad Institute Genome Sequencing Center for Infectious Disease"/>
            <person name="Wu L."/>
            <person name="Ma J."/>
        </authorList>
    </citation>
    <scope>NUCLEOTIDE SEQUENCE [LARGE SCALE GENOMIC DNA]</scope>
    <source>
        <strain evidence="4">CGMCC 4.7393</strain>
    </source>
</reference>
<dbReference type="EC" id="2.3.-.-" evidence="3"/>
<accession>A0ABW2DQT6</accession>
<comment type="caution">
    <text evidence="3">The sequence shown here is derived from an EMBL/GenBank/DDBJ whole genome shotgun (WGS) entry which is preliminary data.</text>
</comment>
<keyword evidence="3" id="KW-0012">Acyltransferase</keyword>
<feature type="transmembrane region" description="Helical" evidence="1">
    <location>
        <begin position="54"/>
        <end position="72"/>
    </location>
</feature>
<feature type="transmembrane region" description="Helical" evidence="1">
    <location>
        <begin position="306"/>
        <end position="325"/>
    </location>
</feature>
<gene>
    <name evidence="3" type="ORF">ACFQHR_13215</name>
</gene>
<dbReference type="InterPro" id="IPR002656">
    <property type="entry name" value="Acyl_transf_3_dom"/>
</dbReference>
<dbReference type="GO" id="GO:0016746">
    <property type="term" value="F:acyltransferase activity"/>
    <property type="evidence" value="ECO:0007669"/>
    <property type="project" value="UniProtKB-KW"/>
</dbReference>
<name>A0ABW2DQT6_9BACT</name>
<feature type="transmembrane region" description="Helical" evidence="1">
    <location>
        <begin position="249"/>
        <end position="268"/>
    </location>
</feature>
<feature type="transmembrane region" description="Helical" evidence="1">
    <location>
        <begin position="220"/>
        <end position="242"/>
    </location>
</feature>
<dbReference type="Proteomes" id="UP001596405">
    <property type="component" value="Unassembled WGS sequence"/>
</dbReference>
<dbReference type="Pfam" id="PF01757">
    <property type="entry name" value="Acyl_transf_3"/>
    <property type="match status" value="1"/>
</dbReference>
<keyword evidence="3" id="KW-0808">Transferase</keyword>
<evidence type="ECO:0000313" key="4">
    <source>
        <dbReference type="Proteomes" id="UP001596405"/>
    </source>
</evidence>
<feature type="transmembrane region" description="Helical" evidence="1">
    <location>
        <begin position="135"/>
        <end position="153"/>
    </location>
</feature>
<protein>
    <submittedName>
        <fullName evidence="3">Acyltransferase family protein</fullName>
        <ecNumber evidence="3">2.3.-.-</ecNumber>
    </submittedName>
</protein>
<organism evidence="3 4">
    <name type="scientific">Rufibacter roseus</name>
    <dbReference type="NCBI Taxonomy" id="1567108"/>
    <lineage>
        <taxon>Bacteria</taxon>
        <taxon>Pseudomonadati</taxon>
        <taxon>Bacteroidota</taxon>
        <taxon>Cytophagia</taxon>
        <taxon>Cytophagales</taxon>
        <taxon>Hymenobacteraceae</taxon>
        <taxon>Rufibacter</taxon>
    </lineage>
</organism>
<keyword evidence="1" id="KW-0472">Membrane</keyword>
<dbReference type="PANTHER" id="PTHR23028:SF53">
    <property type="entry name" value="ACYL_TRANSF_3 DOMAIN-CONTAINING PROTEIN"/>
    <property type="match status" value="1"/>
</dbReference>
<feature type="transmembrane region" description="Helical" evidence="1">
    <location>
        <begin position="93"/>
        <end position="115"/>
    </location>
</feature>
<dbReference type="InterPro" id="IPR050879">
    <property type="entry name" value="Acyltransferase_3"/>
</dbReference>
<feature type="transmembrane region" description="Helical" evidence="1">
    <location>
        <begin position="188"/>
        <end position="208"/>
    </location>
</feature>
<evidence type="ECO:0000259" key="2">
    <source>
        <dbReference type="Pfam" id="PF01757"/>
    </source>
</evidence>
<dbReference type="PANTHER" id="PTHR23028">
    <property type="entry name" value="ACETYLTRANSFERASE"/>
    <property type="match status" value="1"/>
</dbReference>
<evidence type="ECO:0000313" key="3">
    <source>
        <dbReference type="EMBL" id="MFC6998591.1"/>
    </source>
</evidence>
<dbReference type="EMBL" id="JBHSYQ010000006">
    <property type="protein sequence ID" value="MFC6998591.1"/>
    <property type="molecule type" value="Genomic_DNA"/>
</dbReference>
<feature type="transmembrane region" description="Helical" evidence="1">
    <location>
        <begin position="337"/>
        <end position="361"/>
    </location>
</feature>
<keyword evidence="1" id="KW-1133">Transmembrane helix</keyword>
<keyword evidence="4" id="KW-1185">Reference proteome</keyword>
<sequence length="389" mass="45448">MNSRVNFKGLSELRALAALAVLFHHIELYKHRDNIYSLYDTKFESFISHLGKNGVYLFFVLSGFLITFLLLTEKERTGSIDIWKFYVRRALRIWPVYYLVVFLSFFLLPFLAHNIPALHGEEYYYNRILLLDNHFYSTLILFLLFLPNLALLLRPGVTGVAQAWSVGVEEQFYLFWPHLVKRVSNKHLPYYLLGIIILLTFFKASSIGEEQKYILFMKKFLRLFLIEFMAIGALGAYALYYYGNKLRPFFTNGWILFVTFAAVCLCLIKHIDNLALSCLFALLILFIVQDKSGFKLENKFLAKTGIWSYGIYMYHPIVMFFSFAFVNNLGVIKGSIIYNFLIYSLVLSITIVLSYLSYAYFERFFIKLKDKKYSVVESGPKYADKQGQN</sequence>
<evidence type="ECO:0000256" key="1">
    <source>
        <dbReference type="SAM" id="Phobius"/>
    </source>
</evidence>
<proteinExistence type="predicted"/>